<evidence type="ECO:0000256" key="1">
    <source>
        <dbReference type="SAM" id="Phobius"/>
    </source>
</evidence>
<keyword evidence="1" id="KW-0812">Transmembrane</keyword>
<feature type="chain" id="PRO_5016790371" evidence="2">
    <location>
        <begin position="25"/>
        <end position="60"/>
    </location>
</feature>
<dbReference type="RefSeq" id="WP_114370439.1">
    <property type="nucleotide sequence ID" value="NZ_CP031092.1"/>
</dbReference>
<keyword evidence="1" id="KW-0472">Membrane</keyword>
<organism evidence="3 4">
    <name type="scientific">Salicibibacter kimchii</name>
    <dbReference type="NCBI Taxonomy" id="2099786"/>
    <lineage>
        <taxon>Bacteria</taxon>
        <taxon>Bacillati</taxon>
        <taxon>Bacillota</taxon>
        <taxon>Bacilli</taxon>
        <taxon>Bacillales</taxon>
        <taxon>Bacillaceae</taxon>
        <taxon>Salicibibacter</taxon>
    </lineage>
</organism>
<keyword evidence="4" id="KW-1185">Reference proteome</keyword>
<dbReference type="EMBL" id="CP031092">
    <property type="protein sequence ID" value="AXF54923.1"/>
    <property type="molecule type" value="Genomic_DNA"/>
</dbReference>
<accession>A0A345BVE2</accession>
<evidence type="ECO:0000256" key="2">
    <source>
        <dbReference type="SAM" id="SignalP"/>
    </source>
</evidence>
<dbReference type="Proteomes" id="UP000252100">
    <property type="component" value="Chromosome"/>
</dbReference>
<evidence type="ECO:0000313" key="3">
    <source>
        <dbReference type="EMBL" id="AXF54923.1"/>
    </source>
</evidence>
<dbReference type="OrthoDB" id="9867643at2"/>
<evidence type="ECO:0000313" key="4">
    <source>
        <dbReference type="Proteomes" id="UP000252100"/>
    </source>
</evidence>
<name>A0A345BVE2_9BACI</name>
<feature type="signal peptide" evidence="2">
    <location>
        <begin position="1"/>
        <end position="24"/>
    </location>
</feature>
<gene>
    <name evidence="3" type="ORF">DT065_02080</name>
</gene>
<feature type="transmembrane region" description="Helical" evidence="1">
    <location>
        <begin position="34"/>
        <end position="53"/>
    </location>
</feature>
<keyword evidence="2" id="KW-0732">Signal</keyword>
<proteinExistence type="predicted"/>
<keyword evidence="1" id="KW-1133">Transmembrane helix</keyword>
<protein>
    <submittedName>
        <fullName evidence="3">Uncharacterized protein</fullName>
    </submittedName>
</protein>
<dbReference type="KEGG" id="rue:DT065_02080"/>
<dbReference type="AlphaFoldDB" id="A0A345BVE2"/>
<sequence>MKTKFVFGLIMMLFAVVPANVAHGAATTPHDAEPFLVNSIYVLSSVTIIYLIISMFKDND</sequence>
<reference evidence="3 4" key="1">
    <citation type="journal article" date="2018" name="J. Microbiol.">
        <title>Salicibibacter kimchii gen. nov., sp. nov., a moderately halophilic and alkalitolerant bacterium in the family Bacillaceae, isolated from kimchi.</title>
        <authorList>
            <person name="Jang J.Y."/>
            <person name="Oh Y.J."/>
            <person name="Lim S.K."/>
            <person name="Park H.K."/>
            <person name="Lee C."/>
            <person name="Kim J.Y."/>
            <person name="Lee M.A."/>
            <person name="Choi H.J."/>
        </authorList>
    </citation>
    <scope>NUCLEOTIDE SEQUENCE [LARGE SCALE GENOMIC DNA]</scope>
    <source>
        <strain evidence="3 4">NKC1-1</strain>
    </source>
</reference>